<accession>A0A2J7ZT31</accession>
<dbReference type="GO" id="GO:0004737">
    <property type="term" value="F:pyruvate decarboxylase activity"/>
    <property type="evidence" value="ECO:0007669"/>
    <property type="project" value="UniProtKB-EC"/>
</dbReference>
<dbReference type="GO" id="GO:0000949">
    <property type="term" value="P:aromatic amino acid family catabolic process to alcohol via Ehrlich pathway"/>
    <property type="evidence" value="ECO:0007669"/>
    <property type="project" value="TreeGrafter"/>
</dbReference>
<evidence type="ECO:0000256" key="12">
    <source>
        <dbReference type="SAM" id="MobiDB-lite"/>
    </source>
</evidence>
<feature type="compositionally biased region" description="Low complexity" evidence="12">
    <location>
        <begin position="215"/>
        <end position="227"/>
    </location>
</feature>
<evidence type="ECO:0000256" key="2">
    <source>
        <dbReference type="ARBA" id="ARBA00001920"/>
    </source>
</evidence>
<comment type="cofactor">
    <cofactor evidence="3">
        <name>thiamine diphosphate</name>
        <dbReference type="ChEBI" id="CHEBI:58937"/>
    </cofactor>
</comment>
<comment type="cofactor">
    <cofactor evidence="2">
        <name>a metal cation</name>
        <dbReference type="ChEBI" id="CHEBI:25213"/>
    </cofactor>
</comment>
<dbReference type="Gene3D" id="3.40.50.970">
    <property type="match status" value="1"/>
</dbReference>
<feature type="compositionally biased region" description="Low complexity" evidence="12">
    <location>
        <begin position="71"/>
        <end position="84"/>
    </location>
</feature>
<comment type="similarity">
    <text evidence="4">Belongs to the TPP enzyme family.</text>
</comment>
<protein>
    <recommendedName>
        <fullName evidence="6">pyruvate decarboxylase</fullName>
        <ecNumber evidence="6">4.1.1.1</ecNumber>
    </recommendedName>
</protein>
<keyword evidence="9" id="KW-0460">Magnesium</keyword>
<dbReference type="GO" id="GO:0046872">
    <property type="term" value="F:metal ion binding"/>
    <property type="evidence" value="ECO:0007669"/>
    <property type="project" value="UniProtKB-KW"/>
</dbReference>
<evidence type="ECO:0000256" key="11">
    <source>
        <dbReference type="ARBA" id="ARBA00023239"/>
    </source>
</evidence>
<evidence type="ECO:0000313" key="14">
    <source>
        <dbReference type="Proteomes" id="UP000236333"/>
    </source>
</evidence>
<evidence type="ECO:0000256" key="4">
    <source>
        <dbReference type="ARBA" id="ARBA00007812"/>
    </source>
</evidence>
<dbReference type="PANTHER" id="PTHR43452">
    <property type="entry name" value="PYRUVATE DECARBOXYLASE"/>
    <property type="match status" value="1"/>
</dbReference>
<dbReference type="InterPro" id="IPR029061">
    <property type="entry name" value="THDP-binding"/>
</dbReference>
<evidence type="ECO:0000256" key="6">
    <source>
        <dbReference type="ARBA" id="ARBA00013202"/>
    </source>
</evidence>
<evidence type="ECO:0000313" key="13">
    <source>
        <dbReference type="EMBL" id="PNH03431.1"/>
    </source>
</evidence>
<dbReference type="SUPFAM" id="SSF52518">
    <property type="entry name" value="Thiamin diphosphate-binding fold (THDP-binding)"/>
    <property type="match status" value="1"/>
</dbReference>
<gene>
    <name evidence="13" type="ORF">TSOC_010504</name>
</gene>
<evidence type="ECO:0000256" key="3">
    <source>
        <dbReference type="ARBA" id="ARBA00001964"/>
    </source>
</evidence>
<evidence type="ECO:0000256" key="1">
    <source>
        <dbReference type="ARBA" id="ARBA00001041"/>
    </source>
</evidence>
<sequence>MKEAFTSGAAGGPPESAVWGAREGAKNACRARPGRHGASPGASLVGPPPPQQRQPLQQQQQILRRPELPADARQSCSRSSSSSSSIAASAADGWDWPTLLMLAARGAAAEAGEAHGAGGSAQLAGAQKGLRAVPARSRCPATLPAVRWRHPRAPPSRRCVAGLAGRGSRQQQCASRRELAAAAAAAPGGVGRTGAAGWGGDAAQLAKQQHPSSKLAPAAPAGRALGGMERPTDDYKRTHNLVLKPRDTTFGGQVSFSALNAVAGAYSEDLPLIVISGGPNSCDQASNRVLHHTTGAPDYGQQLRAFKEVTCFQVVIQHIEDAYKQLDAAISKAMMHRKPVYIEVACNLADLTHPSFIRPPVPYALASHHTNTASLEAAVDATVEWLGSKVKPVLLAGGAGRALVCVCVFVCVGGGVGGGRG</sequence>
<keyword evidence="11" id="KW-0456">Lyase</keyword>
<evidence type="ECO:0000256" key="8">
    <source>
        <dbReference type="ARBA" id="ARBA00022793"/>
    </source>
</evidence>
<feature type="region of interest" description="Disordered" evidence="12">
    <location>
        <begin position="201"/>
        <end position="233"/>
    </location>
</feature>
<feature type="compositionally biased region" description="Low complexity" evidence="12">
    <location>
        <begin position="53"/>
        <end position="63"/>
    </location>
</feature>
<keyword evidence="14" id="KW-1185">Reference proteome</keyword>
<dbReference type="GO" id="GO:0005829">
    <property type="term" value="C:cytosol"/>
    <property type="evidence" value="ECO:0007669"/>
    <property type="project" value="TreeGrafter"/>
</dbReference>
<evidence type="ECO:0000256" key="7">
    <source>
        <dbReference type="ARBA" id="ARBA00022723"/>
    </source>
</evidence>
<evidence type="ECO:0000256" key="5">
    <source>
        <dbReference type="ARBA" id="ARBA00011881"/>
    </source>
</evidence>
<comment type="caution">
    <text evidence="13">The sequence shown here is derived from an EMBL/GenBank/DDBJ whole genome shotgun (WGS) entry which is preliminary data.</text>
</comment>
<keyword evidence="8" id="KW-0210">Decarboxylase</keyword>
<name>A0A2J7ZT31_9CHLO</name>
<keyword evidence="13" id="KW-0670">Pyruvate</keyword>
<dbReference type="AlphaFoldDB" id="A0A2J7ZT31"/>
<dbReference type="Proteomes" id="UP000236333">
    <property type="component" value="Unassembled WGS sequence"/>
</dbReference>
<comment type="subunit">
    <text evidence="5">Homotetramer.</text>
</comment>
<keyword evidence="10" id="KW-0786">Thiamine pyrophosphate</keyword>
<dbReference type="EMBL" id="PGGS01000504">
    <property type="protein sequence ID" value="PNH03431.1"/>
    <property type="molecule type" value="Genomic_DNA"/>
</dbReference>
<dbReference type="InterPro" id="IPR012110">
    <property type="entry name" value="PDC/IPDC-like"/>
</dbReference>
<evidence type="ECO:0000256" key="9">
    <source>
        <dbReference type="ARBA" id="ARBA00022842"/>
    </source>
</evidence>
<comment type="catalytic activity">
    <reaction evidence="1">
        <text>a 2-oxocarboxylate + H(+) = an aldehyde + CO2</text>
        <dbReference type="Rhea" id="RHEA:11628"/>
        <dbReference type="ChEBI" id="CHEBI:15378"/>
        <dbReference type="ChEBI" id="CHEBI:16526"/>
        <dbReference type="ChEBI" id="CHEBI:17478"/>
        <dbReference type="ChEBI" id="CHEBI:35179"/>
        <dbReference type="EC" id="4.1.1.1"/>
    </reaction>
</comment>
<evidence type="ECO:0000256" key="10">
    <source>
        <dbReference type="ARBA" id="ARBA00023052"/>
    </source>
</evidence>
<keyword evidence="7" id="KW-0479">Metal-binding</keyword>
<proteinExistence type="inferred from homology"/>
<organism evidence="13 14">
    <name type="scientific">Tetrabaena socialis</name>
    <dbReference type="NCBI Taxonomy" id="47790"/>
    <lineage>
        <taxon>Eukaryota</taxon>
        <taxon>Viridiplantae</taxon>
        <taxon>Chlorophyta</taxon>
        <taxon>core chlorophytes</taxon>
        <taxon>Chlorophyceae</taxon>
        <taxon>CS clade</taxon>
        <taxon>Chlamydomonadales</taxon>
        <taxon>Tetrabaenaceae</taxon>
        <taxon>Tetrabaena</taxon>
    </lineage>
</organism>
<dbReference type="PANTHER" id="PTHR43452:SF1">
    <property type="entry name" value="PYRUVATE DECARBOXYLASE C186.09-RELATED"/>
    <property type="match status" value="1"/>
</dbReference>
<feature type="region of interest" description="Disordered" evidence="12">
    <location>
        <begin position="1"/>
        <end position="84"/>
    </location>
</feature>
<dbReference type="EC" id="4.1.1.1" evidence="6"/>
<dbReference type="OrthoDB" id="3970464at2759"/>
<reference evidence="13 14" key="1">
    <citation type="journal article" date="2017" name="Mol. Biol. Evol.">
        <title>The 4-celled Tetrabaena socialis nuclear genome reveals the essential components for genetic control of cell number at the origin of multicellularity in the volvocine lineage.</title>
        <authorList>
            <person name="Featherston J."/>
            <person name="Arakaki Y."/>
            <person name="Hanschen E.R."/>
            <person name="Ferris P.J."/>
            <person name="Michod R.E."/>
            <person name="Olson B.J.S.C."/>
            <person name="Nozaki H."/>
            <person name="Durand P.M."/>
        </authorList>
    </citation>
    <scope>NUCLEOTIDE SEQUENCE [LARGE SCALE GENOMIC DNA]</scope>
    <source>
        <strain evidence="13 14">NIES-571</strain>
    </source>
</reference>